<dbReference type="InterPro" id="IPR011051">
    <property type="entry name" value="RmlC_Cupin_sf"/>
</dbReference>
<keyword evidence="12" id="KW-1185">Reference proteome</keyword>
<comment type="catalytic activity">
    <reaction evidence="6">
        <text>alpha-D-mannose 1-phosphate + GTP + H(+) = GDP-alpha-D-mannose + diphosphate</text>
        <dbReference type="Rhea" id="RHEA:15229"/>
        <dbReference type="ChEBI" id="CHEBI:15378"/>
        <dbReference type="ChEBI" id="CHEBI:33019"/>
        <dbReference type="ChEBI" id="CHEBI:37565"/>
        <dbReference type="ChEBI" id="CHEBI:57527"/>
        <dbReference type="ChEBI" id="CHEBI:58409"/>
        <dbReference type="EC" id="2.7.7.13"/>
    </reaction>
</comment>
<dbReference type="Pfam" id="PF01050">
    <property type="entry name" value="MannoseP_isomer"/>
    <property type="match status" value="1"/>
</dbReference>
<dbReference type="InterPro" id="IPR005835">
    <property type="entry name" value="NTP_transferase_dom"/>
</dbReference>
<dbReference type="Pfam" id="PF22640">
    <property type="entry name" value="ManC_GMP_beta-helix"/>
    <property type="match status" value="1"/>
</dbReference>
<dbReference type="SUPFAM" id="SSF53448">
    <property type="entry name" value="Nucleotide-diphospho-sugar transferases"/>
    <property type="match status" value="1"/>
</dbReference>
<dbReference type="InterPro" id="IPR051161">
    <property type="entry name" value="Mannose-6P_isomerase_type2"/>
</dbReference>
<dbReference type="Gene3D" id="2.60.120.10">
    <property type="entry name" value="Jelly Rolls"/>
    <property type="match status" value="1"/>
</dbReference>
<evidence type="ECO:0000313" key="11">
    <source>
        <dbReference type="EMBL" id="MSU88832.1"/>
    </source>
</evidence>
<protein>
    <recommendedName>
        <fullName evidence="2">mannose-1-phosphate guanylyltransferase</fullName>
        <ecNumber evidence="2">2.7.7.13</ecNumber>
    </recommendedName>
</protein>
<evidence type="ECO:0000259" key="10">
    <source>
        <dbReference type="Pfam" id="PF22640"/>
    </source>
</evidence>
<dbReference type="GO" id="GO:0005525">
    <property type="term" value="F:GTP binding"/>
    <property type="evidence" value="ECO:0007669"/>
    <property type="project" value="UniProtKB-KW"/>
</dbReference>
<dbReference type="Gene3D" id="3.90.550.10">
    <property type="entry name" value="Spore Coat Polysaccharide Biosynthesis Protein SpsA, Chain A"/>
    <property type="match status" value="1"/>
</dbReference>
<feature type="domain" description="Nucleotidyl transferase" evidence="8">
    <location>
        <begin position="6"/>
        <end position="285"/>
    </location>
</feature>
<evidence type="ECO:0000259" key="8">
    <source>
        <dbReference type="Pfam" id="PF00483"/>
    </source>
</evidence>
<dbReference type="PANTHER" id="PTHR46390">
    <property type="entry name" value="MANNOSE-1-PHOSPHATE GUANYLYLTRANSFERASE"/>
    <property type="match status" value="1"/>
</dbReference>
<dbReference type="GO" id="GO:0016853">
    <property type="term" value="F:isomerase activity"/>
    <property type="evidence" value="ECO:0007669"/>
    <property type="project" value="UniProtKB-KW"/>
</dbReference>
<dbReference type="InterPro" id="IPR006375">
    <property type="entry name" value="Man1P_GuaTrfase/Man6P_Isoase"/>
</dbReference>
<name>A0A6L5YY94_9RHOB</name>
<dbReference type="InterPro" id="IPR054566">
    <property type="entry name" value="ManC/GMP-like_b-helix"/>
</dbReference>
<sequence length="466" mass="49214">MTTITPLIICGGNGTRLWPVSRVQSPKQFQRVAGPGSASFFQSAVQRHRIDGFGRPLVVTGARHARTVSDQLQQIQCDADILCEPMGRNTGPAVLAAALHLLPRDPQALILVVPADHVIEGNLNEAVLAMAPAARDGRIVTFGITPRYAETGFGYITDGGAIEAHPGLHRVEGFVEKPPKDRAEALVAGGSAYWASGISLFTAATIVDEYRRFDAATVAAVERAMAAAVPARQGLMIDRDAFAEAVAGATESVVFERTDRIALCPLDVSWSDVGSWTAMYGISKRNRQGNVLQGDVLALETQNSMVRSDSRLVTVVGMSDVIVIDTEDALLVARVGHCQSVKQIAEHLKAQQRAEAERHLGTTREWGAVKQMVASAHFSMSSLTVNPGASVSILPLPGAELVVVNGEARLGAGGGTTVLATGERTVLDPAAAVRVTNATDAPLEVLHMANAASDAVEPDIAAARYA</sequence>
<keyword evidence="4" id="KW-0547">Nucleotide-binding</keyword>
<dbReference type="EMBL" id="WIND01000002">
    <property type="protein sequence ID" value="MSU88832.1"/>
    <property type="molecule type" value="Genomic_DNA"/>
</dbReference>
<dbReference type="SUPFAM" id="SSF51182">
    <property type="entry name" value="RmlC-like cupins"/>
    <property type="match status" value="1"/>
</dbReference>
<feature type="domain" description="Mannose-6-phosphate isomerase type II C-terminal" evidence="9">
    <location>
        <begin position="352"/>
        <end position="449"/>
    </location>
</feature>
<proteinExistence type="inferred from homology"/>
<evidence type="ECO:0000256" key="1">
    <source>
        <dbReference type="ARBA" id="ARBA00006115"/>
    </source>
</evidence>
<dbReference type="RefSeq" id="WP_154445224.1">
    <property type="nucleotide sequence ID" value="NZ_WIND01000002.1"/>
</dbReference>
<dbReference type="Proteomes" id="UP000474957">
    <property type="component" value="Unassembled WGS sequence"/>
</dbReference>
<evidence type="ECO:0000313" key="12">
    <source>
        <dbReference type="Proteomes" id="UP000474957"/>
    </source>
</evidence>
<reference evidence="11 12" key="1">
    <citation type="submission" date="2019-10" db="EMBL/GenBank/DDBJ databases">
        <title>Cognatihalovulum marinum gen. nov. sp. nov., a new member of the family Rhodobacteraceae isolated from deep seawater of the Northwest Indian Ocean.</title>
        <authorList>
            <person name="Ruan C."/>
            <person name="Wang J."/>
            <person name="Zheng X."/>
            <person name="Song L."/>
            <person name="Zhu Y."/>
            <person name="Huang Y."/>
            <person name="Lu Z."/>
            <person name="Du W."/>
            <person name="Huang L."/>
            <person name="Dai X."/>
        </authorList>
    </citation>
    <scope>NUCLEOTIDE SEQUENCE [LARGE SCALE GENOMIC DNA]</scope>
    <source>
        <strain evidence="11 12">2CG4</strain>
    </source>
</reference>
<dbReference type="GO" id="GO:0000271">
    <property type="term" value="P:polysaccharide biosynthetic process"/>
    <property type="evidence" value="ECO:0007669"/>
    <property type="project" value="InterPro"/>
</dbReference>
<organism evidence="11 12">
    <name type="scientific">Halovulum marinum</name>
    <dbReference type="NCBI Taxonomy" id="2662447"/>
    <lineage>
        <taxon>Bacteria</taxon>
        <taxon>Pseudomonadati</taxon>
        <taxon>Pseudomonadota</taxon>
        <taxon>Alphaproteobacteria</taxon>
        <taxon>Rhodobacterales</taxon>
        <taxon>Paracoccaceae</taxon>
        <taxon>Halovulum</taxon>
    </lineage>
</organism>
<evidence type="ECO:0000256" key="3">
    <source>
        <dbReference type="ARBA" id="ARBA00022695"/>
    </source>
</evidence>
<evidence type="ECO:0000259" key="9">
    <source>
        <dbReference type="Pfam" id="PF01050"/>
    </source>
</evidence>
<keyword evidence="11" id="KW-0808">Transferase</keyword>
<dbReference type="InterPro" id="IPR029044">
    <property type="entry name" value="Nucleotide-diphossugar_trans"/>
</dbReference>
<gene>
    <name evidence="11" type="ORF">GE300_04245</name>
</gene>
<accession>A0A6L5YY94</accession>
<evidence type="ECO:0000256" key="5">
    <source>
        <dbReference type="ARBA" id="ARBA00023134"/>
    </source>
</evidence>
<keyword evidence="5" id="KW-0342">GTP-binding</keyword>
<dbReference type="Pfam" id="PF00483">
    <property type="entry name" value="NTP_transferase"/>
    <property type="match status" value="1"/>
</dbReference>
<comment type="similarity">
    <text evidence="1 7">Belongs to the mannose-6-phosphate isomerase type 2 family.</text>
</comment>
<feature type="domain" description="MannoseP isomerase/GMP-like beta-helix" evidence="10">
    <location>
        <begin position="294"/>
        <end position="348"/>
    </location>
</feature>
<keyword evidence="11" id="KW-0413">Isomerase</keyword>
<comment type="caution">
    <text evidence="11">The sequence shown here is derived from an EMBL/GenBank/DDBJ whole genome shotgun (WGS) entry which is preliminary data.</text>
</comment>
<dbReference type="EC" id="2.7.7.13" evidence="2"/>
<dbReference type="NCBIfam" id="TIGR01479">
    <property type="entry name" value="GMP_PMI"/>
    <property type="match status" value="1"/>
</dbReference>
<evidence type="ECO:0000256" key="2">
    <source>
        <dbReference type="ARBA" id="ARBA00012387"/>
    </source>
</evidence>
<evidence type="ECO:0000256" key="6">
    <source>
        <dbReference type="ARBA" id="ARBA00047343"/>
    </source>
</evidence>
<dbReference type="PANTHER" id="PTHR46390:SF1">
    <property type="entry name" value="MANNOSE-1-PHOSPHATE GUANYLYLTRANSFERASE"/>
    <property type="match status" value="1"/>
</dbReference>
<dbReference type="AlphaFoldDB" id="A0A6L5YY94"/>
<evidence type="ECO:0000256" key="7">
    <source>
        <dbReference type="RuleBase" id="RU004190"/>
    </source>
</evidence>
<dbReference type="InterPro" id="IPR001538">
    <property type="entry name" value="Man6P_isomerase-2_C"/>
</dbReference>
<keyword evidence="3 11" id="KW-0548">Nucleotidyltransferase</keyword>
<evidence type="ECO:0000256" key="4">
    <source>
        <dbReference type="ARBA" id="ARBA00022741"/>
    </source>
</evidence>
<dbReference type="GO" id="GO:0004475">
    <property type="term" value="F:mannose-1-phosphate guanylyltransferase (GTP) activity"/>
    <property type="evidence" value="ECO:0007669"/>
    <property type="project" value="UniProtKB-EC"/>
</dbReference>
<dbReference type="InterPro" id="IPR014710">
    <property type="entry name" value="RmlC-like_jellyroll"/>
</dbReference>
<dbReference type="GO" id="GO:0009298">
    <property type="term" value="P:GDP-mannose biosynthetic process"/>
    <property type="evidence" value="ECO:0007669"/>
    <property type="project" value="TreeGrafter"/>
</dbReference>